<evidence type="ECO:0000313" key="3">
    <source>
        <dbReference type="Proteomes" id="UP000001996"/>
    </source>
</evidence>
<dbReference type="InParanoid" id="A5DW56"/>
<evidence type="ECO:0000256" key="1">
    <source>
        <dbReference type="SAM" id="MobiDB-lite"/>
    </source>
</evidence>
<keyword evidence="3" id="KW-1185">Reference proteome</keyword>
<protein>
    <submittedName>
        <fullName evidence="2">Uncharacterized protein</fullName>
    </submittedName>
</protein>
<dbReference type="FunCoup" id="A5DW56">
    <property type="interactions" value="23"/>
</dbReference>
<proteinExistence type="predicted"/>
<organism evidence="2 3">
    <name type="scientific">Lodderomyces elongisporus (strain ATCC 11503 / CBS 2605 / JCM 1781 / NBRC 1676 / NRRL YB-4239)</name>
    <name type="common">Yeast</name>
    <name type="synonym">Saccharomyces elongisporus</name>
    <dbReference type="NCBI Taxonomy" id="379508"/>
    <lineage>
        <taxon>Eukaryota</taxon>
        <taxon>Fungi</taxon>
        <taxon>Dikarya</taxon>
        <taxon>Ascomycota</taxon>
        <taxon>Saccharomycotina</taxon>
        <taxon>Pichiomycetes</taxon>
        <taxon>Debaryomycetaceae</taxon>
        <taxon>Candida/Lodderomyces clade</taxon>
        <taxon>Lodderomyces</taxon>
    </lineage>
</organism>
<dbReference type="VEuPathDB" id="FungiDB:LELG_01592"/>
<dbReference type="STRING" id="379508.A5DW56"/>
<dbReference type="GeneID" id="5234624"/>
<feature type="compositionally biased region" description="Basic and acidic residues" evidence="1">
    <location>
        <begin position="144"/>
        <end position="191"/>
    </location>
</feature>
<dbReference type="AlphaFoldDB" id="A5DW56"/>
<feature type="compositionally biased region" description="Polar residues" evidence="1">
    <location>
        <begin position="102"/>
        <end position="119"/>
    </location>
</feature>
<accession>A5DW56</accession>
<evidence type="ECO:0000313" key="2">
    <source>
        <dbReference type="EMBL" id="EDK43414.1"/>
    </source>
</evidence>
<dbReference type="OrthoDB" id="5324744at2759"/>
<feature type="region of interest" description="Disordered" evidence="1">
    <location>
        <begin position="78"/>
        <end position="119"/>
    </location>
</feature>
<gene>
    <name evidence="2" type="ORF">LELG_01592</name>
</gene>
<reference evidence="2 3" key="1">
    <citation type="journal article" date="2009" name="Nature">
        <title>Evolution of pathogenicity and sexual reproduction in eight Candida genomes.</title>
        <authorList>
            <person name="Butler G."/>
            <person name="Rasmussen M.D."/>
            <person name="Lin M.F."/>
            <person name="Santos M.A."/>
            <person name="Sakthikumar S."/>
            <person name="Munro C.A."/>
            <person name="Rheinbay E."/>
            <person name="Grabherr M."/>
            <person name="Forche A."/>
            <person name="Reedy J.L."/>
            <person name="Agrafioti I."/>
            <person name="Arnaud M.B."/>
            <person name="Bates S."/>
            <person name="Brown A.J."/>
            <person name="Brunke S."/>
            <person name="Costanzo M.C."/>
            <person name="Fitzpatrick D.A."/>
            <person name="de Groot P.W."/>
            <person name="Harris D."/>
            <person name="Hoyer L.L."/>
            <person name="Hube B."/>
            <person name="Klis F.M."/>
            <person name="Kodira C."/>
            <person name="Lennard N."/>
            <person name="Logue M.E."/>
            <person name="Martin R."/>
            <person name="Neiman A.M."/>
            <person name="Nikolaou E."/>
            <person name="Quail M.A."/>
            <person name="Quinn J."/>
            <person name="Santos M.C."/>
            <person name="Schmitzberger F.F."/>
            <person name="Sherlock G."/>
            <person name="Shah P."/>
            <person name="Silverstein K.A."/>
            <person name="Skrzypek M.S."/>
            <person name="Soll D."/>
            <person name="Staggs R."/>
            <person name="Stansfield I."/>
            <person name="Stumpf M.P."/>
            <person name="Sudbery P.E."/>
            <person name="Srikantha T."/>
            <person name="Zeng Q."/>
            <person name="Berman J."/>
            <person name="Berriman M."/>
            <person name="Heitman J."/>
            <person name="Gow N.A."/>
            <person name="Lorenz M.C."/>
            <person name="Birren B.W."/>
            <person name="Kellis M."/>
            <person name="Cuomo C.A."/>
        </authorList>
    </citation>
    <scope>NUCLEOTIDE SEQUENCE [LARGE SCALE GENOMIC DNA]</scope>
    <source>
        <strain evidence="3">ATCC 11503 / BCRC 21390 / CBS 2605 / JCM 1781 / NBRC 1676 / NRRL YB-4239</strain>
    </source>
</reference>
<name>A5DW56_LODEL</name>
<dbReference type="Proteomes" id="UP000001996">
    <property type="component" value="Unassembled WGS sequence"/>
</dbReference>
<dbReference type="HOGENOM" id="CLU_028479_0_0_1"/>
<dbReference type="eggNOG" id="ENOG502QUFR">
    <property type="taxonomic scope" value="Eukaryota"/>
</dbReference>
<dbReference type="EMBL" id="CH981525">
    <property type="protein sequence ID" value="EDK43414.1"/>
    <property type="molecule type" value="Genomic_DNA"/>
</dbReference>
<feature type="compositionally biased region" description="Basic residues" evidence="1">
    <location>
        <begin position="85"/>
        <end position="97"/>
    </location>
</feature>
<feature type="region of interest" description="Disordered" evidence="1">
    <location>
        <begin position="136"/>
        <end position="193"/>
    </location>
</feature>
<sequence>MDRSCLENLLRLPGYDHDKPIADVSVLTCGCLTSESWFRDTYLDGSSGRCPNCHSSNVSILAEVKPLRNLYYLLQTPSQSQLQGNRRRRSSSKKSFKHLQDDTTSSQQHQKVHTFGTSPSEATDLITLFHKFAKEEQYNSNNSRTREKEKGKERELARDRETRTVKETEKEKERERERELEKERESVKETTHTSTIEIPGLRVDGKQQPIESRIGTSYPSTLSMGSLTMLEQARGSLDPISALAVNHNNDLTNLNNKTQYESLFEYLNEQKEYNFSKCFPFHRKLLSYPTQQMKLNLGAINPFKTGSYIKRAICSSIVSFLDYDNGLEITRFVLMSEKKWELYEYVTPMKELDVSHYRPKLLCCGKLTGEYGTSFNALVQATVPGPNEVVKRSTFNSANVDDKRTAMGGELKKRLASWDQLYCQLSKNYMVILGTKGVMRVINLRSGLKKVDMGELIYTYLTDFPIRCFSVSPNERLIACGLTARERILDKEQPFIVLHRLNEKASVVGADDVS</sequence>
<dbReference type="KEGG" id="lel:PVL30_001565"/>